<evidence type="ECO:0000256" key="1">
    <source>
        <dbReference type="ARBA" id="ARBA00004651"/>
    </source>
</evidence>
<keyword evidence="3 10" id="KW-1003">Cell membrane</keyword>
<sequence>MVYFSRWKIGLILAVCAASILFSLPNLFPKSSLPAWLPSRQVNLGLDLRGGSYLLMQVDLSALTKERLEGTLDQVRAKLREAKIPYSGLEVRNDAIEVTLRDPTQRDAAATALRDVGTGDGQPAILGGQGNDFAVATPSDAVVRLTLTPQAAQAKGSQAIEQSIEIVRRRIDQTGVNEPQIARQGADRILVQLPGVDDPDRIKRLLGTTAKMNFHLLDDSQPDATKPAPPGAMWINSDERGRPGAKYLVKRKIEVSGSNLTDARASTNQQTGQWVVTFRFDSIGSKKFAAITTANVGRPFAIVLDDKAISVPVIQEPITGGTGQIAGNFTAASANDLAVLLRAGALPAPLKIIEERSVGPDLGADSIRAGIMSVVIGLVLVMAYMILSYGLFGLFANIALLFNILLTVAALSLLQATLTLPGIAGILLTVGMSVDANILINERIREETKNGKGAFSAMEAGFSRALSTIIDANLTTLIKMAILFAFGTGVVKGFAVTISIGILTSMFTATILVRLMMTTWLRRTRPKMLAV</sequence>
<dbReference type="InterPro" id="IPR022646">
    <property type="entry name" value="SecD/SecF_CS"/>
</dbReference>
<dbReference type="NCBIfam" id="TIGR01129">
    <property type="entry name" value="secD"/>
    <property type="match status" value="1"/>
</dbReference>
<feature type="region of interest" description="Disordered" evidence="11">
    <location>
        <begin position="218"/>
        <end position="239"/>
    </location>
</feature>
<dbReference type="InterPro" id="IPR001036">
    <property type="entry name" value="Acrflvin-R"/>
</dbReference>
<comment type="caution">
    <text evidence="10">Lacks conserved residue(s) required for the propagation of feature annotation.</text>
</comment>
<keyword evidence="2 10" id="KW-0813">Transport</keyword>
<dbReference type="GO" id="GO:0005886">
    <property type="term" value="C:plasma membrane"/>
    <property type="evidence" value="ECO:0007669"/>
    <property type="project" value="UniProtKB-SubCell"/>
</dbReference>
<dbReference type="PANTHER" id="PTHR30081">
    <property type="entry name" value="PROTEIN-EXPORT MEMBRANE PROTEIN SEC"/>
    <property type="match status" value="1"/>
</dbReference>
<dbReference type="InterPro" id="IPR054384">
    <property type="entry name" value="SecDF_P1_head"/>
</dbReference>
<dbReference type="Pfam" id="PF02355">
    <property type="entry name" value="SecD_SecF_C"/>
    <property type="match status" value="1"/>
</dbReference>
<feature type="transmembrane region" description="Helical" evidence="10">
    <location>
        <begin position="367"/>
        <end position="387"/>
    </location>
</feature>
<comment type="function">
    <text evidence="10">Part of the Sec protein translocase complex. Interacts with the SecYEG preprotein conducting channel. SecDF uses the proton motive force (PMF) to complete protein translocation after the ATP-dependent function of SecA.</text>
</comment>
<evidence type="ECO:0000256" key="5">
    <source>
        <dbReference type="ARBA" id="ARBA00022692"/>
    </source>
</evidence>
<dbReference type="Pfam" id="PF22599">
    <property type="entry name" value="SecDF_P1_head"/>
    <property type="match status" value="1"/>
</dbReference>
<dbReference type="EMBL" id="BOPV01000001">
    <property type="protein sequence ID" value="GIL38398.1"/>
    <property type="molecule type" value="Genomic_DNA"/>
</dbReference>
<gene>
    <name evidence="10" type="primary">secD</name>
    <name evidence="15" type="ORF">TMPK1_06350</name>
</gene>
<dbReference type="Proteomes" id="UP000681075">
    <property type="component" value="Unassembled WGS sequence"/>
</dbReference>
<dbReference type="RefSeq" id="WP_420241395.1">
    <property type="nucleotide sequence ID" value="NZ_BOPV01000001.1"/>
</dbReference>
<evidence type="ECO:0000259" key="13">
    <source>
        <dbReference type="Pfam" id="PF21760"/>
    </source>
</evidence>
<evidence type="ECO:0000259" key="12">
    <source>
        <dbReference type="Pfam" id="PF02355"/>
    </source>
</evidence>
<feature type="transmembrane region" description="Helical" evidence="10">
    <location>
        <begin position="420"/>
        <end position="440"/>
    </location>
</feature>
<evidence type="ECO:0000256" key="3">
    <source>
        <dbReference type="ARBA" id="ARBA00022475"/>
    </source>
</evidence>
<feature type="domain" description="Protein translocase subunit SecDF P1" evidence="13">
    <location>
        <begin position="160"/>
        <end position="219"/>
    </location>
</feature>
<dbReference type="InterPro" id="IPR048634">
    <property type="entry name" value="SecD_SecF_C"/>
</dbReference>
<dbReference type="GO" id="GO:0006605">
    <property type="term" value="P:protein targeting"/>
    <property type="evidence" value="ECO:0007669"/>
    <property type="project" value="UniProtKB-UniRule"/>
</dbReference>
<dbReference type="GO" id="GO:0065002">
    <property type="term" value="P:intracellular protein transmembrane transport"/>
    <property type="evidence" value="ECO:0007669"/>
    <property type="project" value="UniProtKB-UniRule"/>
</dbReference>
<dbReference type="InterPro" id="IPR055344">
    <property type="entry name" value="SecD_SecF_C_bact"/>
</dbReference>
<name>A0A8S8X627_9PROT</name>
<dbReference type="FunFam" id="3.30.1360.200:FF:000002">
    <property type="entry name" value="Preprotein translocase subunit SecD"/>
    <property type="match status" value="1"/>
</dbReference>
<accession>A0A8S8X627</accession>
<dbReference type="HAMAP" id="MF_01463_B">
    <property type="entry name" value="SecD_B"/>
    <property type="match status" value="1"/>
</dbReference>
<dbReference type="SUPFAM" id="SSF82866">
    <property type="entry name" value="Multidrug efflux transporter AcrB transmembrane domain"/>
    <property type="match status" value="1"/>
</dbReference>
<keyword evidence="7 10" id="KW-1133">Transmembrane helix</keyword>
<dbReference type="GO" id="GO:0043952">
    <property type="term" value="P:protein transport by the Sec complex"/>
    <property type="evidence" value="ECO:0007669"/>
    <property type="project" value="UniProtKB-UniRule"/>
</dbReference>
<dbReference type="Pfam" id="PF07549">
    <property type="entry name" value="Sec_GG"/>
    <property type="match status" value="1"/>
</dbReference>
<evidence type="ECO:0000256" key="11">
    <source>
        <dbReference type="SAM" id="MobiDB-lite"/>
    </source>
</evidence>
<dbReference type="InterPro" id="IPR022813">
    <property type="entry name" value="SecD/SecF_arch_bac"/>
</dbReference>
<feature type="transmembrane region" description="Helical" evidence="10">
    <location>
        <begin position="493"/>
        <end position="517"/>
    </location>
</feature>
<evidence type="ECO:0000256" key="10">
    <source>
        <dbReference type="HAMAP-Rule" id="MF_01463"/>
    </source>
</evidence>
<keyword evidence="4" id="KW-0997">Cell inner membrane</keyword>
<evidence type="ECO:0000256" key="8">
    <source>
        <dbReference type="ARBA" id="ARBA00023010"/>
    </source>
</evidence>
<keyword evidence="9 10" id="KW-0472">Membrane</keyword>
<evidence type="ECO:0000313" key="15">
    <source>
        <dbReference type="EMBL" id="GIL38398.1"/>
    </source>
</evidence>
<evidence type="ECO:0000313" key="16">
    <source>
        <dbReference type="Proteomes" id="UP000681075"/>
    </source>
</evidence>
<dbReference type="Gene3D" id="3.30.1360.200">
    <property type="match status" value="1"/>
</dbReference>
<dbReference type="Pfam" id="PF21760">
    <property type="entry name" value="SecD_1st"/>
    <property type="match status" value="1"/>
</dbReference>
<organism evidence="15 16">
    <name type="scientific">Roseiterribacter gracilis</name>
    <dbReference type="NCBI Taxonomy" id="2812848"/>
    <lineage>
        <taxon>Bacteria</taxon>
        <taxon>Pseudomonadati</taxon>
        <taxon>Pseudomonadota</taxon>
        <taxon>Alphaproteobacteria</taxon>
        <taxon>Rhodospirillales</taxon>
        <taxon>Roseiterribacteraceae</taxon>
        <taxon>Roseiterribacter</taxon>
    </lineage>
</organism>
<comment type="similarity">
    <text evidence="10">Belongs to the SecD/SecF family. SecD subfamily.</text>
</comment>
<dbReference type="PRINTS" id="PR00702">
    <property type="entry name" value="ACRIFLAVINRP"/>
</dbReference>
<keyword evidence="16" id="KW-1185">Reference proteome</keyword>
<evidence type="ECO:0000256" key="2">
    <source>
        <dbReference type="ARBA" id="ARBA00022448"/>
    </source>
</evidence>
<evidence type="ECO:0000259" key="14">
    <source>
        <dbReference type="Pfam" id="PF22599"/>
    </source>
</evidence>
<feature type="domain" description="SecDF P1 head subdomain" evidence="14">
    <location>
        <begin position="242"/>
        <end position="348"/>
    </location>
</feature>
<keyword evidence="5 10" id="KW-0812">Transmembrane</keyword>
<dbReference type="Gene3D" id="3.30.70.3400">
    <property type="match status" value="2"/>
</dbReference>
<dbReference type="GO" id="GO:0015450">
    <property type="term" value="F:protein-transporting ATPase activity"/>
    <property type="evidence" value="ECO:0007669"/>
    <property type="project" value="InterPro"/>
</dbReference>
<dbReference type="NCBIfam" id="TIGR00916">
    <property type="entry name" value="2A0604s01"/>
    <property type="match status" value="1"/>
</dbReference>
<evidence type="ECO:0000256" key="9">
    <source>
        <dbReference type="ARBA" id="ARBA00023136"/>
    </source>
</evidence>
<reference evidence="15" key="1">
    <citation type="submission" date="2021-02" db="EMBL/GenBank/DDBJ databases">
        <title>Genome sequence of Rhodospirillales sp. strain TMPK1 isolated from soil.</title>
        <authorList>
            <person name="Nakai R."/>
            <person name="Kusada H."/>
            <person name="Tamaki H."/>
        </authorList>
    </citation>
    <scope>NUCLEOTIDE SEQUENCE</scope>
    <source>
        <strain evidence="15">TMPK1</strain>
    </source>
</reference>
<keyword evidence="8 10" id="KW-0811">Translocation</keyword>
<proteinExistence type="inferred from homology"/>
<comment type="subunit">
    <text evidence="10">Forms a complex with SecF. Part of the essential Sec protein translocation apparatus which comprises SecA, SecYEG and auxiliary proteins SecDF-YajC and YidC.</text>
</comment>
<dbReference type="InterPro" id="IPR005791">
    <property type="entry name" value="SecD"/>
</dbReference>
<comment type="subcellular location">
    <subcellularLocation>
        <location evidence="1 10">Cell membrane</location>
        <topology evidence="1 10">Multi-pass membrane protein</topology>
    </subcellularLocation>
</comment>
<dbReference type="PANTHER" id="PTHR30081:SF1">
    <property type="entry name" value="PROTEIN TRANSLOCASE SUBUNIT SECD"/>
    <property type="match status" value="1"/>
</dbReference>
<feature type="domain" description="Protein export membrane protein SecD/SecF C-terminal" evidence="12">
    <location>
        <begin position="351"/>
        <end position="516"/>
    </location>
</feature>
<feature type="transmembrane region" description="Helical" evidence="10">
    <location>
        <begin position="394"/>
        <end position="414"/>
    </location>
</feature>
<protein>
    <recommendedName>
        <fullName evidence="10">Protein translocase subunit SecD</fullName>
    </recommendedName>
</protein>
<dbReference type="InterPro" id="IPR048631">
    <property type="entry name" value="SecD_1st"/>
</dbReference>
<dbReference type="AlphaFoldDB" id="A0A8S8X627"/>
<dbReference type="Gene3D" id="1.20.1640.10">
    <property type="entry name" value="Multidrug efflux transporter AcrB transmembrane domain"/>
    <property type="match status" value="1"/>
</dbReference>
<evidence type="ECO:0000256" key="6">
    <source>
        <dbReference type="ARBA" id="ARBA00022927"/>
    </source>
</evidence>
<dbReference type="FunFam" id="1.20.1640.10:FF:000004">
    <property type="entry name" value="Protein translocase subunit SecD"/>
    <property type="match status" value="1"/>
</dbReference>
<feature type="transmembrane region" description="Helical" evidence="10">
    <location>
        <begin position="461"/>
        <end position="487"/>
    </location>
</feature>
<evidence type="ECO:0000256" key="4">
    <source>
        <dbReference type="ARBA" id="ARBA00022519"/>
    </source>
</evidence>
<comment type="caution">
    <text evidence="15">The sequence shown here is derived from an EMBL/GenBank/DDBJ whole genome shotgun (WGS) entry which is preliminary data.</text>
</comment>
<keyword evidence="6 10" id="KW-0653">Protein transport</keyword>
<evidence type="ECO:0000256" key="7">
    <source>
        <dbReference type="ARBA" id="ARBA00022989"/>
    </source>
</evidence>